<feature type="transmembrane region" description="Helical" evidence="1">
    <location>
        <begin position="23"/>
        <end position="41"/>
    </location>
</feature>
<dbReference type="GO" id="GO:0005886">
    <property type="term" value="C:plasma membrane"/>
    <property type="evidence" value="ECO:0007669"/>
    <property type="project" value="TreeGrafter"/>
</dbReference>
<keyword evidence="1" id="KW-0812">Transmembrane</keyword>
<proteinExistence type="predicted"/>
<dbReference type="Proteomes" id="UP000244962">
    <property type="component" value="Unassembled WGS sequence"/>
</dbReference>
<name>A0A2U1TIE7_9MICO</name>
<reference evidence="3" key="1">
    <citation type="submission" date="2018-04" db="EMBL/GenBank/DDBJ databases">
        <authorList>
            <person name="Liu S."/>
            <person name="Wang Z."/>
            <person name="Li J."/>
        </authorList>
    </citation>
    <scope>NUCLEOTIDE SEQUENCE [LARGE SCALE GENOMIC DNA]</scope>
    <source>
        <strain evidence="3">622</strain>
    </source>
</reference>
<gene>
    <name evidence="2" type="ORF">DF223_04430</name>
</gene>
<dbReference type="EMBL" id="QEFB01000001">
    <property type="protein sequence ID" value="PWC08573.1"/>
    <property type="molecule type" value="Genomic_DNA"/>
</dbReference>
<evidence type="ECO:0000313" key="2">
    <source>
        <dbReference type="EMBL" id="PWC08573.1"/>
    </source>
</evidence>
<dbReference type="PANTHER" id="PTHR38442">
    <property type="entry name" value="INNER MEMBRANE PROTEIN-RELATED"/>
    <property type="match status" value="1"/>
</dbReference>
<comment type="caution">
    <text evidence="2">The sequence shown here is derived from an EMBL/GenBank/DDBJ whole genome shotgun (WGS) entry which is preliminary data.</text>
</comment>
<dbReference type="InterPro" id="IPR007383">
    <property type="entry name" value="DUF445"/>
</dbReference>
<keyword evidence="3" id="KW-1185">Reference proteome</keyword>
<dbReference type="PANTHER" id="PTHR38442:SF1">
    <property type="entry name" value="INNER MEMBRANE PROTEIN"/>
    <property type="match status" value="1"/>
</dbReference>
<organism evidence="2 3">
    <name type="scientific">Mycetocola zhujimingii</name>
    <dbReference type="NCBI Taxonomy" id="2079792"/>
    <lineage>
        <taxon>Bacteria</taxon>
        <taxon>Bacillati</taxon>
        <taxon>Actinomycetota</taxon>
        <taxon>Actinomycetes</taxon>
        <taxon>Micrococcales</taxon>
        <taxon>Microbacteriaceae</taxon>
        <taxon>Mycetocola</taxon>
    </lineage>
</organism>
<sequence>MTIPLLTPQDLERRRGLVSMKRTATGLLILMAVIFCVSFALQDEIPWLGWVRAASEGGMVGALADWFAVTALFRHPLGLPIPHTAIIPRRKDEIGASLGDFVESNFLSEPVVRQKLESTHIGQKLGDWLARPENATRLADEISVGAKGMLSLLDDDDVRDVLEKLARTHLIEQPWSESLGAWGEGVVAAGGHHAAVGLVLDGIEEWLENNPEAFARLVSSRLPSWVPSFLDRVVDDRLYREALGFVRRMKDDEFDPARRAVDNYLLTLTDNLQNDPLMIARFEHAKSELFDSPRVRELASATWNTTKSALIESLDDPASGLRVQLARTVNDLGSRISTDSRLSTKLDLWVTDAAVYLVNTYRHEIASVITDTVERWDPREMSEKVELQVGRDLQFIRINGTVVGALAGLAIFTVATLVFGG</sequence>
<keyword evidence="1" id="KW-0472">Membrane</keyword>
<dbReference type="RefSeq" id="WP_108962273.1">
    <property type="nucleotide sequence ID" value="NZ_QEFB01000001.1"/>
</dbReference>
<keyword evidence="1" id="KW-1133">Transmembrane helix</keyword>
<evidence type="ECO:0000256" key="1">
    <source>
        <dbReference type="SAM" id="Phobius"/>
    </source>
</evidence>
<accession>A0A2U1TIE7</accession>
<evidence type="ECO:0000313" key="3">
    <source>
        <dbReference type="Proteomes" id="UP000244962"/>
    </source>
</evidence>
<dbReference type="AlphaFoldDB" id="A0A2U1TIE7"/>
<dbReference type="Pfam" id="PF04286">
    <property type="entry name" value="DUF445"/>
    <property type="match status" value="1"/>
</dbReference>
<protein>
    <submittedName>
        <fullName evidence="2">DUF445 domain-containing protein</fullName>
    </submittedName>
</protein>
<feature type="transmembrane region" description="Helical" evidence="1">
    <location>
        <begin position="398"/>
        <end position="419"/>
    </location>
</feature>